<dbReference type="PANTHER" id="PTHR43791:SF36">
    <property type="entry name" value="TRANSPORTER, PUTATIVE (AFU_ORTHOLOGUE AFUA_6G08340)-RELATED"/>
    <property type="match status" value="1"/>
</dbReference>
<dbReference type="FunFam" id="1.20.1250.20:FF:000013">
    <property type="entry name" value="MFS general substrate transporter"/>
    <property type="match status" value="1"/>
</dbReference>
<dbReference type="FunFam" id="1.20.1250.20:FF:000034">
    <property type="entry name" value="MFS general substrate transporter"/>
    <property type="match status" value="1"/>
</dbReference>
<evidence type="ECO:0000313" key="9">
    <source>
        <dbReference type="EMBL" id="KAG9324947.1"/>
    </source>
</evidence>
<comment type="subcellular location">
    <subcellularLocation>
        <location evidence="1">Membrane</location>
        <topology evidence="1">Multi-pass membrane protein</topology>
    </subcellularLocation>
</comment>
<dbReference type="Pfam" id="PF07690">
    <property type="entry name" value="MFS_1"/>
    <property type="match status" value="1"/>
</dbReference>
<evidence type="ECO:0000256" key="3">
    <source>
        <dbReference type="ARBA" id="ARBA00022692"/>
    </source>
</evidence>
<dbReference type="AlphaFoldDB" id="A0A9P8A5X9"/>
<dbReference type="Gene3D" id="1.20.1250.20">
    <property type="entry name" value="MFS general substrate transporter like domains"/>
    <property type="match status" value="2"/>
</dbReference>
<proteinExistence type="predicted"/>
<feature type="transmembrane region" description="Helical" evidence="7">
    <location>
        <begin position="413"/>
        <end position="430"/>
    </location>
</feature>
<evidence type="ECO:0000256" key="2">
    <source>
        <dbReference type="ARBA" id="ARBA00022448"/>
    </source>
</evidence>
<protein>
    <recommendedName>
        <fullName evidence="8">Major facilitator superfamily (MFS) profile domain-containing protein</fullName>
    </recommendedName>
</protein>
<feature type="transmembrane region" description="Helical" evidence="7">
    <location>
        <begin position="117"/>
        <end position="134"/>
    </location>
</feature>
<evidence type="ECO:0000256" key="7">
    <source>
        <dbReference type="SAM" id="Phobius"/>
    </source>
</evidence>
<feature type="transmembrane region" description="Helical" evidence="7">
    <location>
        <begin position="245"/>
        <end position="264"/>
    </location>
</feature>
<keyword evidence="2" id="KW-0813">Transport</keyword>
<keyword evidence="4 7" id="KW-1133">Transmembrane helix</keyword>
<dbReference type="SUPFAM" id="SSF103473">
    <property type="entry name" value="MFS general substrate transporter"/>
    <property type="match status" value="1"/>
</dbReference>
<dbReference type="GO" id="GO:0016020">
    <property type="term" value="C:membrane"/>
    <property type="evidence" value="ECO:0007669"/>
    <property type="project" value="UniProtKB-SubCell"/>
</dbReference>
<feature type="transmembrane region" description="Helical" evidence="7">
    <location>
        <begin position="209"/>
        <end position="233"/>
    </location>
</feature>
<feature type="transmembrane region" description="Helical" evidence="7">
    <location>
        <begin position="472"/>
        <end position="492"/>
    </location>
</feature>
<feature type="transmembrane region" description="Helical" evidence="7">
    <location>
        <begin position="154"/>
        <end position="171"/>
    </location>
</feature>
<organism evidence="9 10">
    <name type="scientific">Mortierella alpina</name>
    <name type="common">Oleaginous fungus</name>
    <name type="synonym">Mortierella renispora</name>
    <dbReference type="NCBI Taxonomy" id="64518"/>
    <lineage>
        <taxon>Eukaryota</taxon>
        <taxon>Fungi</taxon>
        <taxon>Fungi incertae sedis</taxon>
        <taxon>Mucoromycota</taxon>
        <taxon>Mortierellomycotina</taxon>
        <taxon>Mortierellomycetes</taxon>
        <taxon>Mortierellales</taxon>
        <taxon>Mortierellaceae</taxon>
        <taxon>Mortierella</taxon>
    </lineage>
</organism>
<feature type="transmembrane region" description="Helical" evidence="7">
    <location>
        <begin position="383"/>
        <end position="401"/>
    </location>
</feature>
<evidence type="ECO:0000256" key="4">
    <source>
        <dbReference type="ARBA" id="ARBA00022989"/>
    </source>
</evidence>
<feature type="transmembrane region" description="Helical" evidence="7">
    <location>
        <begin position="436"/>
        <end position="460"/>
    </location>
</feature>
<feature type="transmembrane region" description="Helical" evidence="7">
    <location>
        <begin position="347"/>
        <end position="371"/>
    </location>
</feature>
<dbReference type="GO" id="GO:0022857">
    <property type="term" value="F:transmembrane transporter activity"/>
    <property type="evidence" value="ECO:0007669"/>
    <property type="project" value="InterPro"/>
</dbReference>
<feature type="transmembrane region" description="Helical" evidence="7">
    <location>
        <begin position="504"/>
        <end position="526"/>
    </location>
</feature>
<dbReference type="EMBL" id="JAIFTL010000052">
    <property type="protein sequence ID" value="KAG9324947.1"/>
    <property type="molecule type" value="Genomic_DNA"/>
</dbReference>
<comment type="caution">
    <text evidence="9">The sequence shown here is derived from an EMBL/GenBank/DDBJ whole genome shotgun (WGS) entry which is preliminary data.</text>
</comment>
<evidence type="ECO:0000256" key="6">
    <source>
        <dbReference type="SAM" id="MobiDB-lite"/>
    </source>
</evidence>
<dbReference type="InterPro" id="IPR011701">
    <property type="entry name" value="MFS"/>
</dbReference>
<feature type="transmembrane region" description="Helical" evidence="7">
    <location>
        <begin position="276"/>
        <end position="298"/>
    </location>
</feature>
<evidence type="ECO:0000256" key="1">
    <source>
        <dbReference type="ARBA" id="ARBA00004141"/>
    </source>
</evidence>
<dbReference type="PANTHER" id="PTHR43791">
    <property type="entry name" value="PERMEASE-RELATED"/>
    <property type="match status" value="1"/>
</dbReference>
<accession>A0A9P8A5X9</accession>
<feature type="domain" description="Major facilitator superfamily (MFS) profile" evidence="8">
    <location>
        <begin position="117"/>
        <end position="533"/>
    </location>
</feature>
<evidence type="ECO:0000313" key="10">
    <source>
        <dbReference type="Proteomes" id="UP000717515"/>
    </source>
</evidence>
<feature type="transmembrane region" description="Helical" evidence="7">
    <location>
        <begin position="183"/>
        <end position="203"/>
    </location>
</feature>
<feature type="region of interest" description="Disordered" evidence="6">
    <location>
        <begin position="64"/>
        <end position="85"/>
    </location>
</feature>
<evidence type="ECO:0000259" key="8">
    <source>
        <dbReference type="PROSITE" id="PS50850"/>
    </source>
</evidence>
<keyword evidence="3 7" id="KW-0812">Transmembrane</keyword>
<evidence type="ECO:0000256" key="5">
    <source>
        <dbReference type="ARBA" id="ARBA00023136"/>
    </source>
</evidence>
<keyword evidence="5 7" id="KW-0472">Membrane</keyword>
<name>A0A9P8A5X9_MORAP</name>
<dbReference type="InterPro" id="IPR020846">
    <property type="entry name" value="MFS_dom"/>
</dbReference>
<sequence>MPRPRPQIGSWPKPEMLRPKLEMGRKAEVEIGYVAVEKTKLMTLSSPEGVSQQPPNGYDVTRVVSDPGSAHTISKDDPEKGPSLPYCDTTPDAETSSLVDVDPVAIKKLKTKIDRRLVPLVSVLYLCAFLDRVNIGNAKVGGLEADLQLTPSEYNWSLSIFFIGYVIFEVPSNMCLKVIGPRFWLSFVMVSWGGIMMCMSAVQSATGLLIARFFLGVAESGLFPGVVYLFSLWYTRDEQAIRNGFFFSTATLAGAFGGALAYGIQQMDGIRGLHGWQWIFLLEGLPTVLLTSVVLWLLPNFPHNAKFLTQEERDLTVMRLKIDAGPANQTQFSWREFRMVFRDYKTYLHMMMYILSTIPLYSLAFFLPSIVLGFDLDPLETQLLTVPAYLIACVCTLFCAFSSDYHKERGIHFAIPTGTACVGYILLICSKNSSTVVRYICLTITTIGNFSAVPPMVSWFTSNIGGHTKRGVATGAIIAFGNIGGAIGGQVYREADAANGYVRGHALCAGLLGFSVCLILTTKFLLTRENRRRDRLTPEEFAREAEGEELCDDHPAWRYWT</sequence>
<dbReference type="InterPro" id="IPR036259">
    <property type="entry name" value="MFS_trans_sf"/>
</dbReference>
<gene>
    <name evidence="9" type="ORF">KVV02_005186</name>
</gene>
<dbReference type="PROSITE" id="PS50850">
    <property type="entry name" value="MFS"/>
    <property type="match status" value="1"/>
</dbReference>
<dbReference type="Proteomes" id="UP000717515">
    <property type="component" value="Unassembled WGS sequence"/>
</dbReference>
<reference evidence="9" key="1">
    <citation type="submission" date="2021-07" db="EMBL/GenBank/DDBJ databases">
        <title>Draft genome of Mortierella alpina, strain LL118, isolated from an aspen leaf litter sample.</title>
        <authorList>
            <person name="Yang S."/>
            <person name="Vinatzer B.A."/>
        </authorList>
    </citation>
    <scope>NUCLEOTIDE SEQUENCE</scope>
    <source>
        <strain evidence="9">LL118</strain>
    </source>
</reference>